<keyword evidence="1" id="KW-0378">Hydrolase</keyword>
<name>A0A3E2W087_CLOIN</name>
<dbReference type="Gene3D" id="3.30.1240.10">
    <property type="match status" value="1"/>
</dbReference>
<dbReference type="NCBIfam" id="TIGR01484">
    <property type="entry name" value="HAD-SF-IIB"/>
    <property type="match status" value="1"/>
</dbReference>
<dbReference type="InterPro" id="IPR006379">
    <property type="entry name" value="HAD-SF_hydro_IIB"/>
</dbReference>
<evidence type="ECO:0000313" key="3">
    <source>
        <dbReference type="Proteomes" id="UP000260025"/>
    </source>
</evidence>
<dbReference type="GO" id="GO:0016791">
    <property type="term" value="F:phosphatase activity"/>
    <property type="evidence" value="ECO:0007669"/>
    <property type="project" value="TreeGrafter"/>
</dbReference>
<dbReference type="Pfam" id="PF08282">
    <property type="entry name" value="Hydrolase_3"/>
    <property type="match status" value="1"/>
</dbReference>
<dbReference type="InterPro" id="IPR036412">
    <property type="entry name" value="HAD-like_sf"/>
</dbReference>
<dbReference type="GO" id="GO:0000287">
    <property type="term" value="F:magnesium ion binding"/>
    <property type="evidence" value="ECO:0007669"/>
    <property type="project" value="TreeGrafter"/>
</dbReference>
<dbReference type="OrthoDB" id="9814970at2"/>
<evidence type="ECO:0000313" key="1">
    <source>
        <dbReference type="EMBL" id="MCR0233623.1"/>
    </source>
</evidence>
<protein>
    <submittedName>
        <fullName evidence="1">Cof-type HAD-IIB family hydrolase</fullName>
    </submittedName>
    <submittedName>
        <fullName evidence="2">HAD family phosphatase</fullName>
    </submittedName>
</protein>
<proteinExistence type="predicted"/>
<dbReference type="SFLD" id="SFLDG01140">
    <property type="entry name" value="C2.B:_Phosphomannomutase_and_P"/>
    <property type="match status" value="1"/>
</dbReference>
<dbReference type="SFLD" id="SFLDG01144">
    <property type="entry name" value="C2.B.4:_PGP_Like"/>
    <property type="match status" value="1"/>
</dbReference>
<reference evidence="1" key="2">
    <citation type="journal article" date="2022" name="Clin. Infect. Dis.">
        <title>Association between Clostridium innocuum and antibiotic-associated diarrhea in adults and children: A cross-sectional study and comparative genomics analysis.</title>
        <authorList>
            <person name="Cherny K.E."/>
            <person name="Muscat E.B."/>
            <person name="Balaji A."/>
            <person name="Mukherjee J."/>
            <person name="Ozer E.A."/>
            <person name="Angarone M.P."/>
            <person name="Hauser A.R."/>
            <person name="Sichel J.S."/>
            <person name="Amponsah E."/>
            <person name="Kociolek L.K."/>
        </authorList>
    </citation>
    <scope>NUCLEOTIDE SEQUENCE</scope>
    <source>
        <strain evidence="1">NU1-AC-029v</strain>
    </source>
</reference>
<dbReference type="NCBIfam" id="TIGR00099">
    <property type="entry name" value="Cof-subfamily"/>
    <property type="match status" value="1"/>
</dbReference>
<sequence length="268" mass="30761">MSDYEKIKLIVADMDGTLLDDHKELDTAIVGVVKKLNMRGIHFTLASGRNIHIMKPYLEQLPISLPFITNNGANIFQNDTCIYEKNMEAKELYYAFQVLEQHNIPYIAYSDEAVFTREEKDSIKFFLDRLRGKAPIRIVKKDTILKESIFKVVMVNEDTEGMKDIMDQINEYCINLQCVRSEDSIYTITHVNAVKGKTLEYLINLLGIKKEEVMVFGDNFNDMTMFEIAGISVAMENSQNEVKEKADYQAGSNNHNGVSAFLKKIYRI</sequence>
<dbReference type="GO" id="GO:0005829">
    <property type="term" value="C:cytosol"/>
    <property type="evidence" value="ECO:0007669"/>
    <property type="project" value="TreeGrafter"/>
</dbReference>
<dbReference type="PROSITE" id="PS01229">
    <property type="entry name" value="COF_2"/>
    <property type="match status" value="1"/>
</dbReference>
<dbReference type="InterPro" id="IPR000150">
    <property type="entry name" value="Cof"/>
</dbReference>
<evidence type="ECO:0000313" key="2">
    <source>
        <dbReference type="EMBL" id="RGC16738.1"/>
    </source>
</evidence>
<dbReference type="CDD" id="cd07516">
    <property type="entry name" value="HAD_Pase"/>
    <property type="match status" value="1"/>
</dbReference>
<dbReference type="InterPro" id="IPR023214">
    <property type="entry name" value="HAD_sf"/>
</dbReference>
<dbReference type="PANTHER" id="PTHR10000:SF8">
    <property type="entry name" value="HAD SUPERFAMILY HYDROLASE-LIKE, TYPE 3"/>
    <property type="match status" value="1"/>
</dbReference>
<dbReference type="AlphaFoldDB" id="A0A3E2W087"/>
<dbReference type="PANTHER" id="PTHR10000">
    <property type="entry name" value="PHOSPHOSERINE PHOSPHATASE"/>
    <property type="match status" value="1"/>
</dbReference>
<comment type="caution">
    <text evidence="2">The sequence shown here is derived from an EMBL/GenBank/DDBJ whole genome shotgun (WGS) entry which is preliminary data.</text>
</comment>
<dbReference type="SFLD" id="SFLDS00003">
    <property type="entry name" value="Haloacid_Dehalogenase"/>
    <property type="match status" value="1"/>
</dbReference>
<dbReference type="RefSeq" id="WP_117442514.1">
    <property type="nucleotide sequence ID" value="NZ_BAABYY010000002.1"/>
</dbReference>
<accession>A0A3E2W087</accession>
<dbReference type="EMBL" id="QVEV01000007">
    <property type="protein sequence ID" value="RGC16738.1"/>
    <property type="molecule type" value="Genomic_DNA"/>
</dbReference>
<dbReference type="Proteomes" id="UP000260025">
    <property type="component" value="Unassembled WGS sequence"/>
</dbReference>
<reference evidence="2 3" key="1">
    <citation type="submission" date="2018-08" db="EMBL/GenBank/DDBJ databases">
        <title>A genome reference for cultivated species of the human gut microbiota.</title>
        <authorList>
            <person name="Zou Y."/>
            <person name="Xue W."/>
            <person name="Luo G."/>
        </authorList>
    </citation>
    <scope>NUCLEOTIDE SEQUENCE [LARGE SCALE GENOMIC DNA]</scope>
    <source>
        <strain evidence="2 3">OF01-2LB</strain>
    </source>
</reference>
<gene>
    <name evidence="2" type="ORF">DXA38_06785</name>
    <name evidence="1" type="ORF">MKC95_12670</name>
</gene>
<dbReference type="EMBL" id="JAKTMA010000021">
    <property type="protein sequence ID" value="MCR0233623.1"/>
    <property type="molecule type" value="Genomic_DNA"/>
</dbReference>
<dbReference type="Proteomes" id="UP001203972">
    <property type="component" value="Unassembled WGS sequence"/>
</dbReference>
<dbReference type="SUPFAM" id="SSF56784">
    <property type="entry name" value="HAD-like"/>
    <property type="match status" value="1"/>
</dbReference>
<organism evidence="2 3">
    <name type="scientific">Clostridium innocuum</name>
    <dbReference type="NCBI Taxonomy" id="1522"/>
    <lineage>
        <taxon>Bacteria</taxon>
        <taxon>Bacillati</taxon>
        <taxon>Bacillota</taxon>
        <taxon>Clostridia</taxon>
        <taxon>Eubacteriales</taxon>
        <taxon>Clostridiaceae</taxon>
        <taxon>Clostridium</taxon>
    </lineage>
</organism>
<dbReference type="Gene3D" id="3.40.50.1000">
    <property type="entry name" value="HAD superfamily/HAD-like"/>
    <property type="match status" value="1"/>
</dbReference>